<dbReference type="Proteomes" id="UP000887574">
    <property type="component" value="Unplaced"/>
</dbReference>
<keyword evidence="5" id="KW-0408">Iron</keyword>
<evidence type="ECO:0000313" key="8">
    <source>
        <dbReference type="WBParaSite" id="jg12342"/>
    </source>
</evidence>
<dbReference type="InterPro" id="IPR002401">
    <property type="entry name" value="Cyt_P450_E_grp-I"/>
</dbReference>
<evidence type="ECO:0000313" key="7">
    <source>
        <dbReference type="Proteomes" id="UP000887574"/>
    </source>
</evidence>
<dbReference type="AlphaFoldDB" id="A0A915CUP6"/>
<reference evidence="8" key="1">
    <citation type="submission" date="2022-11" db="UniProtKB">
        <authorList>
            <consortium name="WormBaseParasite"/>
        </authorList>
    </citation>
    <scope>IDENTIFICATION</scope>
</reference>
<dbReference type="PRINTS" id="PR00385">
    <property type="entry name" value="P450"/>
</dbReference>
<dbReference type="GO" id="GO:0006805">
    <property type="term" value="P:xenobiotic metabolic process"/>
    <property type="evidence" value="ECO:0007669"/>
    <property type="project" value="TreeGrafter"/>
</dbReference>
<keyword evidence="7" id="KW-1185">Reference proteome</keyword>
<dbReference type="GO" id="GO:0020037">
    <property type="term" value="F:heme binding"/>
    <property type="evidence" value="ECO:0007669"/>
    <property type="project" value="InterPro"/>
</dbReference>
<dbReference type="GO" id="GO:0006082">
    <property type="term" value="P:organic acid metabolic process"/>
    <property type="evidence" value="ECO:0007669"/>
    <property type="project" value="TreeGrafter"/>
</dbReference>
<dbReference type="GO" id="GO:0016712">
    <property type="term" value="F:oxidoreductase activity, acting on paired donors, with incorporation or reduction of molecular oxygen, reduced flavin or flavoprotein as one donor, and incorporation of one atom of oxygen"/>
    <property type="evidence" value="ECO:0007669"/>
    <property type="project" value="TreeGrafter"/>
</dbReference>
<dbReference type="GO" id="GO:0005506">
    <property type="term" value="F:iron ion binding"/>
    <property type="evidence" value="ECO:0007669"/>
    <property type="project" value="InterPro"/>
</dbReference>
<accession>A0A915CUP6</accession>
<dbReference type="InterPro" id="IPR036396">
    <property type="entry name" value="Cyt_P450_sf"/>
</dbReference>
<dbReference type="InterPro" id="IPR001128">
    <property type="entry name" value="Cyt_P450"/>
</dbReference>
<dbReference type="Gene3D" id="1.10.630.10">
    <property type="entry name" value="Cytochrome P450"/>
    <property type="match status" value="1"/>
</dbReference>
<evidence type="ECO:0000256" key="3">
    <source>
        <dbReference type="ARBA" id="ARBA00022723"/>
    </source>
</evidence>
<comment type="similarity">
    <text evidence="2">Belongs to the cytochrome P450 family.</text>
</comment>
<evidence type="ECO:0000256" key="6">
    <source>
        <dbReference type="ARBA" id="ARBA00023033"/>
    </source>
</evidence>
<protein>
    <submittedName>
        <fullName evidence="8">Cytochrome P450</fullName>
    </submittedName>
</protein>
<dbReference type="Pfam" id="PF00067">
    <property type="entry name" value="p450"/>
    <property type="match status" value="1"/>
</dbReference>
<evidence type="ECO:0000256" key="1">
    <source>
        <dbReference type="ARBA" id="ARBA00001971"/>
    </source>
</evidence>
<name>A0A915CUP6_9BILA</name>
<keyword evidence="3" id="KW-0479">Metal-binding</keyword>
<dbReference type="PANTHER" id="PTHR24300">
    <property type="entry name" value="CYTOCHROME P450 508A4-RELATED"/>
    <property type="match status" value="1"/>
</dbReference>
<dbReference type="PANTHER" id="PTHR24300:SF375">
    <property type="entry name" value="CYTOCHROME P450 FAMILY"/>
    <property type="match status" value="1"/>
</dbReference>
<sequence length="354" mass="40661">MVEMLQKDPNTYSDRYYMKLFNLVRGGNYGVITTAGDLWRDQRRFAIHVFRDFGLGKGEMEQMILKEVDSLLTGLDSQIRGEPNVEIDLPKHIDVAVGSIINALMFGYRFDESNVAEFYALKRLVNHQLDGSWPILLTMNNPELFKHLPFFRTELKNYIAGFNQILDFFNERIAEHQCQMDKLGEEGWREQPATDYVFAFLKEKGERDASGEEHTFSTAQLKNMCLDLWLAGQETTSNTLAWGIALLLHNPSVLSQLYKEMGKVFGNDQRLITFADRSQLPFTCAVVNETLRRANILVNAIVSNKTTREVVVNGVRIPKGSPVLAQVSAVNYDERVFENPRQFNPERFWMKMAL</sequence>
<dbReference type="InterPro" id="IPR050182">
    <property type="entry name" value="Cytochrome_P450_fam2"/>
</dbReference>
<organism evidence="7 8">
    <name type="scientific">Ditylenchus dipsaci</name>
    <dbReference type="NCBI Taxonomy" id="166011"/>
    <lineage>
        <taxon>Eukaryota</taxon>
        <taxon>Metazoa</taxon>
        <taxon>Ecdysozoa</taxon>
        <taxon>Nematoda</taxon>
        <taxon>Chromadorea</taxon>
        <taxon>Rhabditida</taxon>
        <taxon>Tylenchina</taxon>
        <taxon>Tylenchomorpha</taxon>
        <taxon>Sphaerularioidea</taxon>
        <taxon>Anguinidae</taxon>
        <taxon>Anguininae</taxon>
        <taxon>Ditylenchus</taxon>
    </lineage>
</organism>
<dbReference type="SUPFAM" id="SSF48264">
    <property type="entry name" value="Cytochrome P450"/>
    <property type="match status" value="1"/>
</dbReference>
<dbReference type="WBParaSite" id="jg12342">
    <property type="protein sequence ID" value="jg12342"/>
    <property type="gene ID" value="jg12342"/>
</dbReference>
<evidence type="ECO:0000256" key="2">
    <source>
        <dbReference type="ARBA" id="ARBA00010617"/>
    </source>
</evidence>
<evidence type="ECO:0000256" key="5">
    <source>
        <dbReference type="ARBA" id="ARBA00023004"/>
    </source>
</evidence>
<dbReference type="FunFam" id="1.10.630.10:FF:000036">
    <property type="entry name" value="CYtochrome P450 family"/>
    <property type="match status" value="1"/>
</dbReference>
<proteinExistence type="inferred from homology"/>
<dbReference type="PRINTS" id="PR00463">
    <property type="entry name" value="EP450I"/>
</dbReference>
<comment type="cofactor">
    <cofactor evidence="1">
        <name>heme</name>
        <dbReference type="ChEBI" id="CHEBI:30413"/>
    </cofactor>
</comment>
<keyword evidence="6" id="KW-0503">Monooxygenase</keyword>
<keyword evidence="4" id="KW-0560">Oxidoreductase</keyword>
<dbReference type="GO" id="GO:0005737">
    <property type="term" value="C:cytoplasm"/>
    <property type="evidence" value="ECO:0007669"/>
    <property type="project" value="TreeGrafter"/>
</dbReference>
<evidence type="ECO:0000256" key="4">
    <source>
        <dbReference type="ARBA" id="ARBA00023002"/>
    </source>
</evidence>